<dbReference type="OrthoDB" id="5871516at2759"/>
<evidence type="ECO:0000256" key="1">
    <source>
        <dbReference type="SAM" id="MobiDB-lite"/>
    </source>
</evidence>
<proteinExistence type="predicted"/>
<feature type="region of interest" description="Disordered" evidence="1">
    <location>
        <begin position="171"/>
        <end position="201"/>
    </location>
</feature>
<dbReference type="AlphaFoldDB" id="A0A7I4YVF6"/>
<evidence type="ECO:0000313" key="3">
    <source>
        <dbReference type="WBParaSite" id="HCON_00141710-00001"/>
    </source>
</evidence>
<evidence type="ECO:0000313" key="2">
    <source>
        <dbReference type="Proteomes" id="UP000025227"/>
    </source>
</evidence>
<sequence length="201" mass="21958">MDSEGYGDDSDWSCSVHSLEPTETYVDEEEDNISFQSCGELKTALSDSSLYSEYSIPPSETNVEIEYDIIADASPVSTAVDGSTSWYTLPNSETEVEMNPALVIGGVRVVDSLECIRQLENTKLQPVEKFGNSNIKLLSTGVADTNTAELPYEYSYYSDGPSETIVSMDGLSDSKSKKGLVTQREVNMPDRESANLTAIES</sequence>
<organism evidence="2 3">
    <name type="scientific">Haemonchus contortus</name>
    <name type="common">Barber pole worm</name>
    <dbReference type="NCBI Taxonomy" id="6289"/>
    <lineage>
        <taxon>Eukaryota</taxon>
        <taxon>Metazoa</taxon>
        <taxon>Ecdysozoa</taxon>
        <taxon>Nematoda</taxon>
        <taxon>Chromadorea</taxon>
        <taxon>Rhabditida</taxon>
        <taxon>Rhabditina</taxon>
        <taxon>Rhabditomorpha</taxon>
        <taxon>Strongyloidea</taxon>
        <taxon>Trichostrongylidae</taxon>
        <taxon>Haemonchus</taxon>
    </lineage>
</organism>
<dbReference type="Proteomes" id="UP000025227">
    <property type="component" value="Unplaced"/>
</dbReference>
<protein>
    <submittedName>
        <fullName evidence="3">NAC domain-containing protein</fullName>
    </submittedName>
</protein>
<dbReference type="WBParaSite" id="HCON_00141710-00001">
    <property type="protein sequence ID" value="HCON_00141710-00001"/>
    <property type="gene ID" value="HCON_00141710"/>
</dbReference>
<accession>A0A7I4YVF6</accession>
<name>A0A7I4YVF6_HAECO</name>
<reference evidence="3" key="1">
    <citation type="submission" date="2020-12" db="UniProtKB">
        <authorList>
            <consortium name="WormBaseParasite"/>
        </authorList>
    </citation>
    <scope>IDENTIFICATION</scope>
    <source>
        <strain evidence="3">MHco3</strain>
    </source>
</reference>
<keyword evidence="2" id="KW-1185">Reference proteome</keyword>